<dbReference type="InterPro" id="IPR050700">
    <property type="entry name" value="YIM1/Zinc_Alcohol_DH_Fams"/>
</dbReference>
<sequence>MKAVRIHEHGGLETLVYEDAPIPKPGEDEILIRVHAASVNPVDWKIRDGFGKDNFKHHLPLILGWDVAGIVEETGAKVEQFQLGDAVYGYTSLFRDGAYAEFMIAKQTEIALKPNSVDFIEAAAIPVAAMTAWQAIFDTAGLDANQRVLIHGASGGVGSMAVQLAKPKGAYVIGTASARNADFVRELGADEIIDYQKTKFETVVRDVDVVLDTIGGDTQERSFGVLRKDGFLVSIVSPPSEETAASHGVRCAMVGVQSNGAQLKEIAALVDSGKLKIYVETVLPLSEVRQAHEMSQSGRTRGKIVLQVV</sequence>
<dbReference type="InterPro" id="IPR020843">
    <property type="entry name" value="ER"/>
</dbReference>
<dbReference type="CDD" id="cd05289">
    <property type="entry name" value="MDR_like_2"/>
    <property type="match status" value="1"/>
</dbReference>
<dbReference type="PROSITE" id="PS01162">
    <property type="entry name" value="QOR_ZETA_CRYSTAL"/>
    <property type="match status" value="1"/>
</dbReference>
<dbReference type="SUPFAM" id="SSF51735">
    <property type="entry name" value="NAD(P)-binding Rossmann-fold domains"/>
    <property type="match status" value="1"/>
</dbReference>
<comment type="caution">
    <text evidence="3">The sequence shown here is derived from an EMBL/GenBank/DDBJ whole genome shotgun (WGS) entry which is preliminary data.</text>
</comment>
<evidence type="ECO:0000259" key="2">
    <source>
        <dbReference type="SMART" id="SM00829"/>
    </source>
</evidence>
<dbReference type="GO" id="GO:0016491">
    <property type="term" value="F:oxidoreductase activity"/>
    <property type="evidence" value="ECO:0007669"/>
    <property type="project" value="UniProtKB-KW"/>
</dbReference>
<reference evidence="3" key="1">
    <citation type="submission" date="2020-09" db="EMBL/GenBank/DDBJ databases">
        <title>Iningainema tapete sp. nov. (Scytonemataceae, Cyanobacteria) from greenhouses in central Florida (USA) produces two types of nodularin with biosynthetic potential for microcystin-LR and anabaenopeptins.</title>
        <authorList>
            <person name="Berthold D.E."/>
            <person name="Lefler F.W."/>
            <person name="Huang I.-S."/>
            <person name="Abdulla H."/>
            <person name="Zimba P.V."/>
            <person name="Laughinghouse H.D. IV."/>
        </authorList>
    </citation>
    <scope>NUCLEOTIDE SEQUENCE</scope>
    <source>
        <strain evidence="3">BLCCT55</strain>
    </source>
</reference>
<keyword evidence="1" id="KW-0560">Oxidoreductase</keyword>
<dbReference type="Pfam" id="PF08240">
    <property type="entry name" value="ADH_N"/>
    <property type="match status" value="1"/>
</dbReference>
<dbReference type="PANTHER" id="PTHR11695">
    <property type="entry name" value="ALCOHOL DEHYDROGENASE RELATED"/>
    <property type="match status" value="1"/>
</dbReference>
<dbReference type="SUPFAM" id="SSF50129">
    <property type="entry name" value="GroES-like"/>
    <property type="match status" value="1"/>
</dbReference>
<dbReference type="InterPro" id="IPR002364">
    <property type="entry name" value="Quin_OxRdtase/zeta-crystal_CS"/>
</dbReference>
<accession>A0A8J7C6N9</accession>
<feature type="domain" description="Enoyl reductase (ER)" evidence="2">
    <location>
        <begin position="10"/>
        <end position="306"/>
    </location>
</feature>
<dbReference type="AlphaFoldDB" id="A0A8J7C6N9"/>
<dbReference type="EMBL" id="JACXAE010000036">
    <property type="protein sequence ID" value="MBD2772231.1"/>
    <property type="molecule type" value="Genomic_DNA"/>
</dbReference>
<evidence type="ECO:0000256" key="1">
    <source>
        <dbReference type="ARBA" id="ARBA00023002"/>
    </source>
</evidence>
<dbReference type="InterPro" id="IPR036291">
    <property type="entry name" value="NAD(P)-bd_dom_sf"/>
</dbReference>
<proteinExistence type="predicted"/>
<gene>
    <name evidence="3" type="ORF">ICL16_09095</name>
</gene>
<dbReference type="SMART" id="SM00829">
    <property type="entry name" value="PKS_ER"/>
    <property type="match status" value="1"/>
</dbReference>
<dbReference type="GO" id="GO:0008270">
    <property type="term" value="F:zinc ion binding"/>
    <property type="evidence" value="ECO:0007669"/>
    <property type="project" value="InterPro"/>
</dbReference>
<dbReference type="Pfam" id="PF13602">
    <property type="entry name" value="ADH_zinc_N_2"/>
    <property type="match status" value="1"/>
</dbReference>
<dbReference type="InterPro" id="IPR011032">
    <property type="entry name" value="GroES-like_sf"/>
</dbReference>
<dbReference type="Gene3D" id="3.90.180.10">
    <property type="entry name" value="Medium-chain alcohol dehydrogenases, catalytic domain"/>
    <property type="match status" value="1"/>
</dbReference>
<protein>
    <submittedName>
        <fullName evidence="3">NADP-dependent oxidoreductase</fullName>
    </submittedName>
</protein>
<keyword evidence="4" id="KW-1185">Reference proteome</keyword>
<name>A0A8J7C6N9_9CYAN</name>
<dbReference type="Proteomes" id="UP000629098">
    <property type="component" value="Unassembled WGS sequence"/>
</dbReference>
<organism evidence="3 4">
    <name type="scientific">Iningainema tapete BLCC-T55</name>
    <dbReference type="NCBI Taxonomy" id="2748662"/>
    <lineage>
        <taxon>Bacteria</taxon>
        <taxon>Bacillati</taxon>
        <taxon>Cyanobacteriota</taxon>
        <taxon>Cyanophyceae</taxon>
        <taxon>Nostocales</taxon>
        <taxon>Scytonemataceae</taxon>
        <taxon>Iningainema tapete</taxon>
    </lineage>
</organism>
<evidence type="ECO:0000313" key="3">
    <source>
        <dbReference type="EMBL" id="MBD2772231.1"/>
    </source>
</evidence>
<dbReference type="PANTHER" id="PTHR11695:SF294">
    <property type="entry name" value="RETICULON-4-INTERACTING PROTEIN 1, MITOCHONDRIAL"/>
    <property type="match status" value="1"/>
</dbReference>
<evidence type="ECO:0000313" key="4">
    <source>
        <dbReference type="Proteomes" id="UP000629098"/>
    </source>
</evidence>
<dbReference type="InterPro" id="IPR013154">
    <property type="entry name" value="ADH-like_N"/>
</dbReference>
<dbReference type="Gene3D" id="3.40.50.720">
    <property type="entry name" value="NAD(P)-binding Rossmann-like Domain"/>
    <property type="match status" value="1"/>
</dbReference>